<gene>
    <name evidence="1" type="ORF">MCHLO_03323</name>
</gene>
<evidence type="ECO:0008006" key="3">
    <source>
        <dbReference type="Google" id="ProtNLM"/>
    </source>
</evidence>
<accession>A0ABQ0L7C7</accession>
<keyword evidence="2" id="KW-1185">Reference proteome</keyword>
<sequence>MHPSSPLPWNQLTHLQYREAPLSECLTVLRQTPMLVWCALWITLDDVEEPHAAAPLELRFLRALSLIALNGDEVSDDPPCSVLRYLTCPSLRTLRLNQLALSPSQLVYLQDFVARSGCKIQDLMLFNGRPPGPASQRITDEAQTLLAKSHIANTSFIGEEDLPGLAWVA</sequence>
<dbReference type="EMBL" id="DF841693">
    <property type="protein sequence ID" value="GAT45761.1"/>
    <property type="molecule type" value="Genomic_DNA"/>
</dbReference>
<organism evidence="1 2">
    <name type="scientific">Mycena chlorophos</name>
    <name type="common">Agaric fungus</name>
    <name type="synonym">Agaricus chlorophos</name>
    <dbReference type="NCBI Taxonomy" id="658473"/>
    <lineage>
        <taxon>Eukaryota</taxon>
        <taxon>Fungi</taxon>
        <taxon>Dikarya</taxon>
        <taxon>Basidiomycota</taxon>
        <taxon>Agaricomycotina</taxon>
        <taxon>Agaricomycetes</taxon>
        <taxon>Agaricomycetidae</taxon>
        <taxon>Agaricales</taxon>
        <taxon>Marasmiineae</taxon>
        <taxon>Mycenaceae</taxon>
        <taxon>Mycena</taxon>
    </lineage>
</organism>
<dbReference type="Proteomes" id="UP000815677">
    <property type="component" value="Unassembled WGS sequence"/>
</dbReference>
<reference evidence="1" key="1">
    <citation type="submission" date="2014-09" db="EMBL/GenBank/DDBJ databases">
        <title>Genome sequence of the luminous mushroom Mycena chlorophos for searching fungal bioluminescence genes.</title>
        <authorList>
            <person name="Tanaka Y."/>
            <person name="Kasuga D."/>
            <person name="Oba Y."/>
            <person name="Hase S."/>
            <person name="Sato K."/>
            <person name="Oba Y."/>
            <person name="Sakakibara Y."/>
        </authorList>
    </citation>
    <scope>NUCLEOTIDE SEQUENCE</scope>
</reference>
<proteinExistence type="predicted"/>
<evidence type="ECO:0000313" key="2">
    <source>
        <dbReference type="Proteomes" id="UP000815677"/>
    </source>
</evidence>
<evidence type="ECO:0000313" key="1">
    <source>
        <dbReference type="EMBL" id="GAT45761.1"/>
    </source>
</evidence>
<name>A0ABQ0L7C7_MYCCL</name>
<protein>
    <recommendedName>
        <fullName evidence="3">F-box domain-containing protein</fullName>
    </recommendedName>
</protein>